<feature type="transmembrane region" description="Helical" evidence="1">
    <location>
        <begin position="28"/>
        <end position="48"/>
    </location>
</feature>
<dbReference type="EMBL" id="CAEZTY010000002">
    <property type="protein sequence ID" value="CAB4575276.1"/>
    <property type="molecule type" value="Genomic_DNA"/>
</dbReference>
<dbReference type="InterPro" id="IPR050553">
    <property type="entry name" value="Thioredoxin_ResA/DsbE_sf"/>
</dbReference>
<keyword evidence="1" id="KW-0472">Membrane</keyword>
<evidence type="ECO:0000313" key="4">
    <source>
        <dbReference type="EMBL" id="CAB4371614.1"/>
    </source>
</evidence>
<dbReference type="SUPFAM" id="SSF52833">
    <property type="entry name" value="Thioredoxin-like"/>
    <property type="match status" value="1"/>
</dbReference>
<evidence type="ECO:0000313" key="6">
    <source>
        <dbReference type="EMBL" id="CAB4624357.1"/>
    </source>
</evidence>
<evidence type="ECO:0000259" key="2">
    <source>
        <dbReference type="PROSITE" id="PS51352"/>
    </source>
</evidence>
<evidence type="ECO:0000313" key="5">
    <source>
        <dbReference type="EMBL" id="CAB4575276.1"/>
    </source>
</evidence>
<accession>A0A6J6AM30</accession>
<dbReference type="AlphaFoldDB" id="A0A6J6AM30"/>
<protein>
    <submittedName>
        <fullName evidence="4">Unannotated protein</fullName>
    </submittedName>
</protein>
<evidence type="ECO:0000313" key="7">
    <source>
        <dbReference type="EMBL" id="CAB4992428.1"/>
    </source>
</evidence>
<dbReference type="EMBL" id="CAEZVC010000062">
    <property type="protein sequence ID" value="CAB4624357.1"/>
    <property type="molecule type" value="Genomic_DNA"/>
</dbReference>
<name>A0A6J6AM30_9ZZZZ</name>
<dbReference type="InterPro" id="IPR036249">
    <property type="entry name" value="Thioredoxin-like_sf"/>
</dbReference>
<proteinExistence type="predicted"/>
<dbReference type="PANTHER" id="PTHR42852:SF17">
    <property type="entry name" value="THIOREDOXIN-LIKE PROTEIN HI_1115"/>
    <property type="match status" value="1"/>
</dbReference>
<evidence type="ECO:0000256" key="1">
    <source>
        <dbReference type="SAM" id="Phobius"/>
    </source>
</evidence>
<keyword evidence="1" id="KW-0812">Transmembrane</keyword>
<dbReference type="GO" id="GO:0016491">
    <property type="term" value="F:oxidoreductase activity"/>
    <property type="evidence" value="ECO:0007669"/>
    <property type="project" value="InterPro"/>
</dbReference>
<sequence length="243" mass="25180">MSNRPGKSKSASQRVRAASNAGKNKSTAWIWIAIVVVVVVVGVVAVVAGRGSKSSGGGSAASGGTIVPNGKLDYGQVAVNGTNLTPLPDSGADPMVGTVIPSVTGQQFDGKQLTISADGKPHIIMVVAHWCPHCQAEVPRIQGWLNASGMPADVELVTVATSNDPAKGNFPASDWLRAQKWSVPTIVDDKQNQAGMAFGVSGFPYFLVTDAQGKVVYRTSGEKTEAEWNALLNAARTGKAPTA</sequence>
<dbReference type="Gene3D" id="3.40.30.10">
    <property type="entry name" value="Glutaredoxin"/>
    <property type="match status" value="1"/>
</dbReference>
<dbReference type="EMBL" id="CAFBOK010000175">
    <property type="protein sequence ID" value="CAB4992428.1"/>
    <property type="molecule type" value="Genomic_DNA"/>
</dbReference>
<dbReference type="EMBL" id="CAEUNJ010000035">
    <property type="protein sequence ID" value="CAB4371614.1"/>
    <property type="molecule type" value="Genomic_DNA"/>
</dbReference>
<reference evidence="4" key="1">
    <citation type="submission" date="2020-05" db="EMBL/GenBank/DDBJ databases">
        <authorList>
            <person name="Chiriac C."/>
            <person name="Salcher M."/>
            <person name="Ghai R."/>
            <person name="Kavagutti S V."/>
        </authorList>
    </citation>
    <scope>NUCLEOTIDE SEQUENCE</scope>
</reference>
<dbReference type="InterPro" id="IPR013740">
    <property type="entry name" value="Redoxin"/>
</dbReference>
<feature type="domain" description="Thioredoxin" evidence="2">
    <location>
        <begin position="94"/>
        <end position="237"/>
    </location>
</feature>
<organism evidence="4">
    <name type="scientific">freshwater metagenome</name>
    <dbReference type="NCBI Taxonomy" id="449393"/>
    <lineage>
        <taxon>unclassified sequences</taxon>
        <taxon>metagenomes</taxon>
        <taxon>ecological metagenomes</taxon>
    </lineage>
</organism>
<dbReference type="PROSITE" id="PS51352">
    <property type="entry name" value="THIOREDOXIN_2"/>
    <property type="match status" value="1"/>
</dbReference>
<dbReference type="EMBL" id="CAESAL010000007">
    <property type="protein sequence ID" value="CAB4333169.1"/>
    <property type="molecule type" value="Genomic_DNA"/>
</dbReference>
<gene>
    <name evidence="5" type="ORF">UFOPK1762_00097</name>
    <name evidence="6" type="ORF">UFOPK1906_01056</name>
    <name evidence="3" type="ORF">UFOPK3331_00371</name>
    <name evidence="7" type="ORF">UFOPK3927_01380</name>
    <name evidence="4" type="ORF">UFOPK4201_00943</name>
</gene>
<dbReference type="Pfam" id="PF08534">
    <property type="entry name" value="Redoxin"/>
    <property type="match status" value="1"/>
</dbReference>
<dbReference type="InterPro" id="IPR013766">
    <property type="entry name" value="Thioredoxin_domain"/>
</dbReference>
<dbReference type="PANTHER" id="PTHR42852">
    <property type="entry name" value="THIOL:DISULFIDE INTERCHANGE PROTEIN DSBE"/>
    <property type="match status" value="1"/>
</dbReference>
<evidence type="ECO:0000313" key="3">
    <source>
        <dbReference type="EMBL" id="CAB4333169.1"/>
    </source>
</evidence>
<keyword evidence="1" id="KW-1133">Transmembrane helix</keyword>
<dbReference type="CDD" id="cd02966">
    <property type="entry name" value="TlpA_like_family"/>
    <property type="match status" value="1"/>
</dbReference>